<protein>
    <recommendedName>
        <fullName evidence="1">BTB domain-containing protein</fullName>
    </recommendedName>
</protein>
<dbReference type="PROSITE" id="PS50097">
    <property type="entry name" value="BTB"/>
    <property type="match status" value="1"/>
</dbReference>
<feature type="domain" description="BTB" evidence="1">
    <location>
        <begin position="96"/>
        <end position="176"/>
    </location>
</feature>
<dbReference type="EMBL" id="PDXA01000023">
    <property type="protein sequence ID" value="RYN48394.1"/>
    <property type="molecule type" value="Genomic_DNA"/>
</dbReference>
<sequence length="406" mass="44712">MPLDAQQLKLYFHTEFHWMKVKVKVSRDERGHDLYSELFITTLILVIEPSTLVIFSITVSRGRKVSTLATSRKRNYEDCIAMSPAGGNAEVIATKGDVILQLGKVGVGDGVRNVLVSSVVLSLASPVFATMFDGRFSEGQSLSPASPRTVPLSDDDPECITMICKIGHMQTSQLPTTLTAMDLFKLALVCNKYDCVGVVRAWAIIWVAALLEMPAAQDFEKLFLATHLLDLSGEFSRVSQSLIRDQSTTFSIVKAMAGQEFLPWTVYQCILLGQMAYRQEINKAFGSIVTGKERCSASQRSTCMFLHSLKKCGIWPTHDHSVPAIKSKLENVGEAAFPADSKRCASYQNLCICGAVSCTKRNLVYELDKIYNAVQGLCLKCVRHKAFGESRAQCGAHLISGAMVYL</sequence>
<evidence type="ECO:0000259" key="1">
    <source>
        <dbReference type="PROSITE" id="PS50097"/>
    </source>
</evidence>
<name>A0A4Q4MDF4_9PLEO</name>
<organism evidence="2 3">
    <name type="scientific">Alternaria tenuissima</name>
    <dbReference type="NCBI Taxonomy" id="119927"/>
    <lineage>
        <taxon>Eukaryota</taxon>
        <taxon>Fungi</taxon>
        <taxon>Dikarya</taxon>
        <taxon>Ascomycota</taxon>
        <taxon>Pezizomycotina</taxon>
        <taxon>Dothideomycetes</taxon>
        <taxon>Pleosporomycetidae</taxon>
        <taxon>Pleosporales</taxon>
        <taxon>Pleosporineae</taxon>
        <taxon>Pleosporaceae</taxon>
        <taxon>Alternaria</taxon>
        <taxon>Alternaria sect. Alternaria</taxon>
        <taxon>Alternaria alternata complex</taxon>
    </lineage>
</organism>
<accession>A0A4Q4MDF4</accession>
<dbReference type="InterPro" id="IPR011333">
    <property type="entry name" value="SKP1/BTB/POZ_sf"/>
</dbReference>
<evidence type="ECO:0000313" key="2">
    <source>
        <dbReference type="EMBL" id="RYN48394.1"/>
    </source>
</evidence>
<reference evidence="3" key="1">
    <citation type="journal article" date="2019" name="bioRxiv">
        <title>Genomics, evolutionary history and diagnostics of the Alternaria alternata species group including apple and Asian pear pathotypes.</title>
        <authorList>
            <person name="Armitage A.D."/>
            <person name="Cockerton H.M."/>
            <person name="Sreenivasaprasad S."/>
            <person name="Woodhall J.W."/>
            <person name="Lane C.R."/>
            <person name="Harrison R.J."/>
            <person name="Clarkson J.P."/>
        </authorList>
    </citation>
    <scope>NUCLEOTIDE SEQUENCE [LARGE SCALE GENOMIC DNA]</scope>
    <source>
        <strain evidence="3">FERA 1082</strain>
    </source>
</reference>
<evidence type="ECO:0000313" key="3">
    <source>
        <dbReference type="Proteomes" id="UP000292402"/>
    </source>
</evidence>
<proteinExistence type="predicted"/>
<gene>
    <name evidence="2" type="ORF">AA0114_g7102</name>
</gene>
<comment type="caution">
    <text evidence="2">The sequence shown here is derived from an EMBL/GenBank/DDBJ whole genome shotgun (WGS) entry which is preliminary data.</text>
</comment>
<dbReference type="AlphaFoldDB" id="A0A4Q4MDF4"/>
<dbReference type="Gene3D" id="3.30.710.10">
    <property type="entry name" value="Potassium Channel Kv1.1, Chain A"/>
    <property type="match status" value="1"/>
</dbReference>
<dbReference type="Proteomes" id="UP000292402">
    <property type="component" value="Unassembled WGS sequence"/>
</dbReference>
<dbReference type="InterPro" id="IPR000210">
    <property type="entry name" value="BTB/POZ_dom"/>
</dbReference>